<evidence type="ECO:0000256" key="1">
    <source>
        <dbReference type="SAM" id="MobiDB-lite"/>
    </source>
</evidence>
<keyword evidence="3" id="KW-1185">Reference proteome</keyword>
<feature type="compositionally biased region" description="Basic residues" evidence="1">
    <location>
        <begin position="122"/>
        <end position="131"/>
    </location>
</feature>
<dbReference type="AlphaFoldDB" id="A0AAE0XLN5"/>
<comment type="caution">
    <text evidence="2">The sequence shown here is derived from an EMBL/GenBank/DDBJ whole genome shotgun (WGS) entry which is preliminary data.</text>
</comment>
<feature type="compositionally biased region" description="Basic and acidic residues" evidence="1">
    <location>
        <begin position="132"/>
        <end position="142"/>
    </location>
</feature>
<evidence type="ECO:0000313" key="3">
    <source>
        <dbReference type="Proteomes" id="UP001270362"/>
    </source>
</evidence>
<dbReference type="Proteomes" id="UP001270362">
    <property type="component" value="Unassembled WGS sequence"/>
</dbReference>
<sequence length="189" mass="21675">MPHAVRLSLLSSAKSQARLGNAKKLNSTVTWLALVFHPESYVSSRSRQFIQKSSSIQPAATRAKFFSCPHCFPVSKFVVPSHVYSQDLFPSSNRAEEKQGFTKECVIIRPRSSRRGKPEKQGKKRGKHKHFAERETRNEQKSIIHQQFKGETNHIICPDVTHSSQQYEDLTYREKKKVHTGQTPENKTQ</sequence>
<dbReference type="EMBL" id="JAULSO010000001">
    <property type="protein sequence ID" value="KAK3695595.1"/>
    <property type="molecule type" value="Genomic_DNA"/>
</dbReference>
<name>A0AAE0XLN5_9PEZI</name>
<accession>A0AAE0XLN5</accession>
<reference evidence="2" key="1">
    <citation type="journal article" date="2023" name="Mol. Phylogenet. Evol.">
        <title>Genome-scale phylogeny and comparative genomics of the fungal order Sordariales.</title>
        <authorList>
            <person name="Hensen N."/>
            <person name="Bonometti L."/>
            <person name="Westerberg I."/>
            <person name="Brannstrom I.O."/>
            <person name="Guillou S."/>
            <person name="Cros-Aarteil S."/>
            <person name="Calhoun S."/>
            <person name="Haridas S."/>
            <person name="Kuo A."/>
            <person name="Mondo S."/>
            <person name="Pangilinan J."/>
            <person name="Riley R."/>
            <person name="LaButti K."/>
            <person name="Andreopoulos B."/>
            <person name="Lipzen A."/>
            <person name="Chen C."/>
            <person name="Yan M."/>
            <person name="Daum C."/>
            <person name="Ng V."/>
            <person name="Clum A."/>
            <person name="Steindorff A."/>
            <person name="Ohm R.A."/>
            <person name="Martin F."/>
            <person name="Silar P."/>
            <person name="Natvig D.O."/>
            <person name="Lalanne C."/>
            <person name="Gautier V."/>
            <person name="Ament-Velasquez S.L."/>
            <person name="Kruys A."/>
            <person name="Hutchinson M.I."/>
            <person name="Powell A.J."/>
            <person name="Barry K."/>
            <person name="Miller A.N."/>
            <person name="Grigoriev I.V."/>
            <person name="Debuchy R."/>
            <person name="Gladieux P."/>
            <person name="Hiltunen Thoren M."/>
            <person name="Johannesson H."/>
        </authorList>
    </citation>
    <scope>NUCLEOTIDE SEQUENCE</scope>
    <source>
        <strain evidence="2">CBS 314.62</strain>
    </source>
</reference>
<feature type="region of interest" description="Disordered" evidence="1">
    <location>
        <begin position="110"/>
        <end position="144"/>
    </location>
</feature>
<gene>
    <name evidence="2" type="ORF">B0T22DRAFT_455774</name>
</gene>
<reference evidence="2" key="2">
    <citation type="submission" date="2023-06" db="EMBL/GenBank/DDBJ databases">
        <authorList>
            <consortium name="Lawrence Berkeley National Laboratory"/>
            <person name="Haridas S."/>
            <person name="Hensen N."/>
            <person name="Bonometti L."/>
            <person name="Westerberg I."/>
            <person name="Brannstrom I.O."/>
            <person name="Guillou S."/>
            <person name="Cros-Aarteil S."/>
            <person name="Calhoun S."/>
            <person name="Kuo A."/>
            <person name="Mondo S."/>
            <person name="Pangilinan J."/>
            <person name="Riley R."/>
            <person name="Labutti K."/>
            <person name="Andreopoulos B."/>
            <person name="Lipzen A."/>
            <person name="Chen C."/>
            <person name="Yanf M."/>
            <person name="Daum C."/>
            <person name="Ng V."/>
            <person name="Clum A."/>
            <person name="Steindorff A."/>
            <person name="Ohm R."/>
            <person name="Martin F."/>
            <person name="Silar P."/>
            <person name="Natvig D."/>
            <person name="Lalanne C."/>
            <person name="Gautier V."/>
            <person name="Ament-Velasquez S.L."/>
            <person name="Kruys A."/>
            <person name="Hutchinson M.I."/>
            <person name="Powell A.J."/>
            <person name="Barry K."/>
            <person name="Miller A.N."/>
            <person name="Grigoriev I.V."/>
            <person name="Debuchy R."/>
            <person name="Gladieux P."/>
            <person name="Thoren M.H."/>
            <person name="Johannesson H."/>
        </authorList>
    </citation>
    <scope>NUCLEOTIDE SEQUENCE</scope>
    <source>
        <strain evidence="2">CBS 314.62</strain>
    </source>
</reference>
<evidence type="ECO:0000313" key="2">
    <source>
        <dbReference type="EMBL" id="KAK3695595.1"/>
    </source>
</evidence>
<proteinExistence type="predicted"/>
<feature type="compositionally biased region" description="Polar residues" evidence="1">
    <location>
        <begin position="180"/>
        <end position="189"/>
    </location>
</feature>
<protein>
    <submittedName>
        <fullName evidence="2">Uncharacterized protein</fullName>
    </submittedName>
</protein>
<feature type="region of interest" description="Disordered" evidence="1">
    <location>
        <begin position="167"/>
        <end position="189"/>
    </location>
</feature>
<organism evidence="2 3">
    <name type="scientific">Podospora appendiculata</name>
    <dbReference type="NCBI Taxonomy" id="314037"/>
    <lineage>
        <taxon>Eukaryota</taxon>
        <taxon>Fungi</taxon>
        <taxon>Dikarya</taxon>
        <taxon>Ascomycota</taxon>
        <taxon>Pezizomycotina</taxon>
        <taxon>Sordariomycetes</taxon>
        <taxon>Sordariomycetidae</taxon>
        <taxon>Sordariales</taxon>
        <taxon>Podosporaceae</taxon>
        <taxon>Podospora</taxon>
    </lineage>
</organism>